<dbReference type="InterPro" id="IPR029058">
    <property type="entry name" value="AB_hydrolase_fold"/>
</dbReference>
<dbReference type="Proteomes" id="UP000078250">
    <property type="component" value="Unassembled WGS sequence"/>
</dbReference>
<evidence type="ECO:0008006" key="4">
    <source>
        <dbReference type="Google" id="ProtNLM"/>
    </source>
</evidence>
<evidence type="ECO:0000313" key="3">
    <source>
        <dbReference type="Proteomes" id="UP000078250"/>
    </source>
</evidence>
<name>A0AAJ3HRX1_PROHU</name>
<proteinExistence type="predicted"/>
<evidence type="ECO:0000256" key="1">
    <source>
        <dbReference type="SAM" id="SignalP"/>
    </source>
</evidence>
<dbReference type="PANTHER" id="PTHR43265">
    <property type="entry name" value="ESTERASE ESTD"/>
    <property type="match status" value="1"/>
</dbReference>
<dbReference type="InterPro" id="IPR053145">
    <property type="entry name" value="AB_hydrolase_Est10"/>
</dbReference>
<dbReference type="Gene3D" id="3.40.50.1820">
    <property type="entry name" value="alpha/beta hydrolase"/>
    <property type="match status" value="1"/>
</dbReference>
<accession>A0AAJ3HRX1</accession>
<gene>
    <name evidence="2" type="ORF">M997_2044</name>
</gene>
<organism evidence="2 3">
    <name type="scientific">Proteus hauseri ATCC 700826</name>
    <dbReference type="NCBI Taxonomy" id="1354271"/>
    <lineage>
        <taxon>Bacteria</taxon>
        <taxon>Pseudomonadati</taxon>
        <taxon>Pseudomonadota</taxon>
        <taxon>Gammaproteobacteria</taxon>
        <taxon>Enterobacterales</taxon>
        <taxon>Morganellaceae</taxon>
        <taxon>Proteus</taxon>
    </lineage>
</organism>
<feature type="signal peptide" evidence="1">
    <location>
        <begin position="1"/>
        <end position="21"/>
    </location>
</feature>
<dbReference type="SUPFAM" id="SSF53474">
    <property type="entry name" value="alpha/beta-Hydrolases"/>
    <property type="match status" value="1"/>
</dbReference>
<reference evidence="2 3" key="1">
    <citation type="submission" date="2016-04" db="EMBL/GenBank/DDBJ databases">
        <title>ATOL: Assembling a taxonomically balanced genome-scale reconstruction of the evolutionary history of the Enterobacteriaceae.</title>
        <authorList>
            <person name="Plunkett G.III."/>
            <person name="Neeno-Eckwall E.C."/>
            <person name="Glasner J.D."/>
            <person name="Perna N.T."/>
        </authorList>
    </citation>
    <scope>NUCLEOTIDE SEQUENCE [LARGE SCALE GENOMIC DNA]</scope>
    <source>
        <strain evidence="2 3">ATCC 700826</strain>
    </source>
</reference>
<dbReference type="GO" id="GO:0052689">
    <property type="term" value="F:carboxylic ester hydrolase activity"/>
    <property type="evidence" value="ECO:0007669"/>
    <property type="project" value="TreeGrafter"/>
</dbReference>
<dbReference type="PANTHER" id="PTHR43265:SF1">
    <property type="entry name" value="ESTERASE ESTD"/>
    <property type="match status" value="1"/>
</dbReference>
<feature type="chain" id="PRO_5042549033" description="Alpha/beta hydrolase" evidence="1">
    <location>
        <begin position="22"/>
        <end position="304"/>
    </location>
</feature>
<dbReference type="RefSeq" id="WP_064720008.1">
    <property type="nucleotide sequence ID" value="NZ_LXEV01000023.1"/>
</dbReference>
<keyword evidence="1" id="KW-0732">Signal</keyword>
<protein>
    <recommendedName>
        <fullName evidence="4">Alpha/beta hydrolase</fullName>
    </recommendedName>
</protein>
<sequence length="304" mass="35010">MRISSLLLFSALFIQPIVSYADISTHQLTREDGSDIHYYIDKRGENNKTLLVLLQGSDCNSIKNNTFIQETFGQWLPDSDILMVEKYGITAQLPYLKNYDERKDCPLEYMLKDNPTQRTNDYSAVLDKLSPYYPNLVLVGGSEGAIMVHLIIDRRNDIKAGIALNGGGRFFIDDVIYNIRHTTPLEYVKEATEGFQQFAISAKNNELDNDQIISEHGKSWWHQFLSIDLQAVMQKNNHTPVLIVQTLNDINVDVDAFDQLSRNIQQSNIQFMSYKQLDHGFYGIDGLRHTDEIINMMKQWYAKQ</sequence>
<evidence type="ECO:0000313" key="2">
    <source>
        <dbReference type="EMBL" id="OAT46563.1"/>
    </source>
</evidence>
<keyword evidence="3" id="KW-1185">Reference proteome</keyword>
<comment type="caution">
    <text evidence="2">The sequence shown here is derived from an EMBL/GenBank/DDBJ whole genome shotgun (WGS) entry which is preliminary data.</text>
</comment>
<dbReference type="EMBL" id="LXEV01000023">
    <property type="protein sequence ID" value="OAT46563.1"/>
    <property type="molecule type" value="Genomic_DNA"/>
</dbReference>
<dbReference type="AlphaFoldDB" id="A0AAJ3HRX1"/>